<comment type="cofactor">
    <cofactor evidence="10">
        <name>Mg(2+)</name>
        <dbReference type="ChEBI" id="CHEBI:18420"/>
    </cofactor>
    <cofactor evidence="10">
        <name>Mn(2+)</name>
        <dbReference type="ChEBI" id="CHEBI:29035"/>
    </cofactor>
</comment>
<dbReference type="Gene3D" id="1.20.120.920">
    <property type="entry name" value="CRISPR-associated endonuclease Cas1, C-terminal domain"/>
    <property type="match status" value="1"/>
</dbReference>
<dbReference type="InterPro" id="IPR002729">
    <property type="entry name" value="CRISPR-assoc_Cas1"/>
</dbReference>
<keyword evidence="5 10" id="KW-0460">Magnesium</keyword>
<dbReference type="HAMAP" id="MF_01470">
    <property type="entry name" value="Cas1"/>
    <property type="match status" value="1"/>
</dbReference>
<dbReference type="PANTHER" id="PTHR34353">
    <property type="entry name" value="CRISPR-ASSOCIATED ENDONUCLEASE CAS1 1"/>
    <property type="match status" value="1"/>
</dbReference>
<dbReference type="InterPro" id="IPR042211">
    <property type="entry name" value="CRISPR-assoc_Cas1_N"/>
</dbReference>
<dbReference type="Proteomes" id="UP000017148">
    <property type="component" value="Unassembled WGS sequence"/>
</dbReference>
<dbReference type="RefSeq" id="WP_022636783.1">
    <property type="nucleotide sequence ID" value="NZ_ASJR01000010.1"/>
</dbReference>
<dbReference type="PANTHER" id="PTHR34353:SF2">
    <property type="entry name" value="CRISPR-ASSOCIATED ENDONUCLEASE CAS1 1"/>
    <property type="match status" value="1"/>
</dbReference>
<keyword evidence="3 10" id="KW-0255">Endonuclease</keyword>
<sequence>MKKYLNTLYLTTDGTYIHKQRETIIIEIEGEKAAQLPIHTIANIYCFGRVMVSPALMGFCGERGVGLAFFTWYGKFLARVQGAVSGNVLLRKAQYRTSEDPQAVLEIAKNSVGAKIHSSRTSLQRLLRNYPDHQNRENIEAVIQRKKQILHRIRDCCDIDSVRGYEGEGALQYFSVFDSCITKNKEYFYLAGRNRRPPRDAVNSLLSLFYTLITQDCVSACEGVGLDPAVGFLHRDRPGRNSLALDLCEEFRCYIADRLTLSLINRQQITPKDFIVSEVGAYSLKGDARKTVLAAYQDRKKEEVIHPFLKEKAPLGLFFHLQAQLMSRFLRGDIEFYPPFIWRS</sequence>
<evidence type="ECO:0000313" key="11">
    <source>
        <dbReference type="EMBL" id="ERP31660.1"/>
    </source>
</evidence>
<evidence type="ECO:0000256" key="4">
    <source>
        <dbReference type="ARBA" id="ARBA00022801"/>
    </source>
</evidence>
<reference evidence="11 12" key="1">
    <citation type="journal article" date="2013" name="Environ. Microbiol.">
        <title>Genome analysis of Chitinivibrio alkaliphilus gen. nov., sp. nov., a novel extremely haloalkaliphilic anaerobic chitinolytic bacterium from the candidate phylum Termite Group 3.</title>
        <authorList>
            <person name="Sorokin D.Y."/>
            <person name="Gumerov V.M."/>
            <person name="Rakitin A.L."/>
            <person name="Beletsky A.V."/>
            <person name="Damste J.S."/>
            <person name="Muyzer G."/>
            <person name="Mardanov A.V."/>
            <person name="Ravin N.V."/>
        </authorList>
    </citation>
    <scope>NUCLEOTIDE SEQUENCE [LARGE SCALE GENOMIC DNA]</scope>
    <source>
        <strain evidence="11 12">ACht1</strain>
    </source>
</reference>
<keyword evidence="2 10" id="KW-0479">Metal-binding</keyword>
<dbReference type="GO" id="GO:0051607">
    <property type="term" value="P:defense response to virus"/>
    <property type="evidence" value="ECO:0007669"/>
    <property type="project" value="UniProtKB-UniRule"/>
</dbReference>
<evidence type="ECO:0000256" key="2">
    <source>
        <dbReference type="ARBA" id="ARBA00022723"/>
    </source>
</evidence>
<keyword evidence="8 10" id="KW-0464">Manganese</keyword>
<comment type="caution">
    <text evidence="11">The sequence shown here is derived from an EMBL/GenBank/DDBJ whole genome shotgun (WGS) entry which is preliminary data.</text>
</comment>
<dbReference type="Gene3D" id="3.100.10.20">
    <property type="entry name" value="CRISPR-associated endonuclease Cas1, N-terminal domain"/>
    <property type="match status" value="1"/>
</dbReference>
<keyword evidence="7 10" id="KW-0238">DNA-binding</keyword>
<evidence type="ECO:0000256" key="1">
    <source>
        <dbReference type="ARBA" id="ARBA00022722"/>
    </source>
</evidence>
<name>U7DB64_9BACT</name>
<keyword evidence="6 10" id="KW-0051">Antiviral defense</keyword>
<dbReference type="GO" id="GO:0016787">
    <property type="term" value="F:hydrolase activity"/>
    <property type="evidence" value="ECO:0007669"/>
    <property type="project" value="UniProtKB-KW"/>
</dbReference>
<protein>
    <recommendedName>
        <fullName evidence="10">CRISPR-associated endonuclease Cas1</fullName>
        <ecNumber evidence="10">3.1.-.-</ecNumber>
    </recommendedName>
</protein>
<evidence type="ECO:0000256" key="9">
    <source>
        <dbReference type="ARBA" id="ARBA00038592"/>
    </source>
</evidence>
<dbReference type="NCBIfam" id="TIGR00287">
    <property type="entry name" value="cas1"/>
    <property type="match status" value="1"/>
</dbReference>
<evidence type="ECO:0000256" key="5">
    <source>
        <dbReference type="ARBA" id="ARBA00022842"/>
    </source>
</evidence>
<evidence type="ECO:0000256" key="8">
    <source>
        <dbReference type="ARBA" id="ARBA00023211"/>
    </source>
</evidence>
<dbReference type="AlphaFoldDB" id="U7DB64"/>
<organism evidence="11 12">
    <name type="scientific">Chitinivibrio alkaliphilus ACht1</name>
    <dbReference type="NCBI Taxonomy" id="1313304"/>
    <lineage>
        <taxon>Bacteria</taxon>
        <taxon>Pseudomonadati</taxon>
        <taxon>Fibrobacterota</taxon>
        <taxon>Chitinivibrionia</taxon>
        <taxon>Chitinivibrionales</taxon>
        <taxon>Chitinivibrionaceae</taxon>
        <taxon>Chitinivibrio</taxon>
    </lineage>
</organism>
<keyword evidence="1 10" id="KW-0540">Nuclease</keyword>
<keyword evidence="4 10" id="KW-0378">Hydrolase</keyword>
<gene>
    <name evidence="10" type="primary">cas1</name>
    <name evidence="11" type="ORF">CALK_1314</name>
</gene>
<dbReference type="PATRIC" id="fig|1313304.3.peg.1254"/>
<dbReference type="InterPro" id="IPR050646">
    <property type="entry name" value="Cas1"/>
</dbReference>
<dbReference type="NCBIfam" id="TIGR03640">
    <property type="entry name" value="cas1_DVULG"/>
    <property type="match status" value="1"/>
</dbReference>
<dbReference type="InterPro" id="IPR019856">
    <property type="entry name" value="CRISPR-assoc_Cas1_DVULG"/>
</dbReference>
<dbReference type="GO" id="GO:0043571">
    <property type="term" value="P:maintenance of CRISPR repeat elements"/>
    <property type="evidence" value="ECO:0007669"/>
    <property type="project" value="UniProtKB-UniRule"/>
</dbReference>
<feature type="binding site" evidence="10">
    <location>
        <position position="234"/>
    </location>
    <ligand>
        <name>Mn(2+)</name>
        <dbReference type="ChEBI" id="CHEBI:29035"/>
    </ligand>
</feature>
<dbReference type="CDD" id="cd09721">
    <property type="entry name" value="Cas1_I-C"/>
    <property type="match status" value="1"/>
</dbReference>
<evidence type="ECO:0000256" key="7">
    <source>
        <dbReference type="ARBA" id="ARBA00023125"/>
    </source>
</evidence>
<proteinExistence type="inferred from homology"/>
<evidence type="ECO:0000256" key="3">
    <source>
        <dbReference type="ARBA" id="ARBA00022759"/>
    </source>
</evidence>
<evidence type="ECO:0000256" key="10">
    <source>
        <dbReference type="HAMAP-Rule" id="MF_01470"/>
    </source>
</evidence>
<accession>U7DB64</accession>
<comment type="similarity">
    <text evidence="10">Belongs to the CRISPR-associated endonuclease Cas1 family.</text>
</comment>
<dbReference type="eggNOG" id="COG1518">
    <property type="taxonomic scope" value="Bacteria"/>
</dbReference>
<comment type="subunit">
    <text evidence="9 10">Homodimer, forms a heterotetramer with a Cas2 homodimer.</text>
</comment>
<keyword evidence="12" id="KW-1185">Reference proteome</keyword>
<dbReference type="EMBL" id="ASJR01000010">
    <property type="protein sequence ID" value="ERP31660.1"/>
    <property type="molecule type" value="Genomic_DNA"/>
</dbReference>
<dbReference type="EC" id="3.1.-.-" evidence="10"/>
<dbReference type="InterPro" id="IPR042206">
    <property type="entry name" value="CRISPR-assoc_Cas1_C"/>
</dbReference>
<evidence type="ECO:0000256" key="6">
    <source>
        <dbReference type="ARBA" id="ARBA00023118"/>
    </source>
</evidence>
<evidence type="ECO:0000313" key="12">
    <source>
        <dbReference type="Proteomes" id="UP000017148"/>
    </source>
</evidence>
<dbReference type="GO" id="GO:0046872">
    <property type="term" value="F:metal ion binding"/>
    <property type="evidence" value="ECO:0007669"/>
    <property type="project" value="UniProtKB-UniRule"/>
</dbReference>
<dbReference type="STRING" id="1313304.CALK_1314"/>
<dbReference type="Pfam" id="PF01867">
    <property type="entry name" value="Cas_Cas1"/>
    <property type="match status" value="1"/>
</dbReference>
<feature type="binding site" evidence="10">
    <location>
        <position position="249"/>
    </location>
    <ligand>
        <name>Mn(2+)</name>
        <dbReference type="ChEBI" id="CHEBI:29035"/>
    </ligand>
</feature>
<dbReference type="GO" id="GO:0003677">
    <property type="term" value="F:DNA binding"/>
    <property type="evidence" value="ECO:0007669"/>
    <property type="project" value="UniProtKB-KW"/>
</dbReference>
<dbReference type="OrthoDB" id="9803119at2"/>
<comment type="function">
    <text evidence="10">CRISPR (clustered regularly interspaced short palindromic repeat), is an adaptive immune system that provides protection against mobile genetic elements (viruses, transposable elements and conjugative plasmids). CRISPR clusters contain spacers, sequences complementary to antecedent mobile elements, and target invading nucleic acids. CRISPR clusters are transcribed and processed into CRISPR RNA (crRNA). Acts as a dsDNA endonuclease. Involved in the integration of spacer DNA into the CRISPR cassette.</text>
</comment>
<dbReference type="GO" id="GO:0004520">
    <property type="term" value="F:DNA endonuclease activity"/>
    <property type="evidence" value="ECO:0007669"/>
    <property type="project" value="InterPro"/>
</dbReference>
<feature type="binding site" evidence="10">
    <location>
        <position position="166"/>
    </location>
    <ligand>
        <name>Mn(2+)</name>
        <dbReference type="ChEBI" id="CHEBI:29035"/>
    </ligand>
</feature>